<protein>
    <recommendedName>
        <fullName evidence="3">NOD3 protein</fullName>
    </recommendedName>
</protein>
<dbReference type="SMART" id="SM00368">
    <property type="entry name" value="LRR_RI"/>
    <property type="match status" value="7"/>
</dbReference>
<dbReference type="PANTHER" id="PTHR24114">
    <property type="entry name" value="LEUCINE RICH REPEAT FAMILY PROTEIN"/>
    <property type="match status" value="1"/>
</dbReference>
<evidence type="ECO:0000313" key="2">
    <source>
        <dbReference type="Proteomes" id="UP000008743"/>
    </source>
</evidence>
<dbReference type="SUPFAM" id="SSF52047">
    <property type="entry name" value="RNI-like"/>
    <property type="match status" value="1"/>
</dbReference>
<dbReference type="InParanoid" id="A0A0D2UMG9"/>
<sequence length="485" mass="53057">MLSYDDMTERQREVYDYVKNEVVLMLSGARMNEAEAQAVVEGLKVNTKLIFLSLSANPIAAVTIADLLRVNKTIQNLFLQENQIGDADAVAIADALKVNTTLNDLDLKVNQIGDAGAVAIADALKLNMTLKKLRLDENQIGDAGAVAIADALKLNTTLARLLLVENQIGKAGAQAIAEALTVNTTVTELRLDKNQIGDAGAQAIAEALKVNTTLTELRLHQTQIGDVGAQAIAEALKVNTTLIDLQLSGNQIGDIGAQAIAEALKGNPTGITVDLNSNCIDRAFVQLVKQAQKTKNRGLYLSNDTQFNPLVFSLLPRLASTEDIQAVLGMLTSGLELENQSQSLPALPTEIAELIMDEAYYWQGVQHAKRMHGDQHYTLTVTVPRSVIGNSIRVKTIQVLREWKLCPDTISDCVFDLTVQDEQGAVRYECLVQPTFVDSNLLQLATIWPANHPILRQMREGWQVRVARSKSNEYVRFEALYVGYV</sequence>
<dbReference type="EMBL" id="KE346371">
    <property type="protein sequence ID" value="KJE96251.1"/>
    <property type="molecule type" value="Genomic_DNA"/>
</dbReference>
<organism evidence="1 2">
    <name type="scientific">Capsaspora owczarzaki (strain ATCC 30864)</name>
    <dbReference type="NCBI Taxonomy" id="595528"/>
    <lineage>
        <taxon>Eukaryota</taxon>
        <taxon>Filasterea</taxon>
        <taxon>Capsaspora</taxon>
    </lineage>
</organism>
<dbReference type="eggNOG" id="KOG4308">
    <property type="taxonomic scope" value="Eukaryota"/>
</dbReference>
<name>A0A0D2UMG9_CAPO3</name>
<reference evidence="2" key="1">
    <citation type="submission" date="2011-02" db="EMBL/GenBank/DDBJ databases">
        <title>The Genome Sequence of Capsaspora owczarzaki ATCC 30864.</title>
        <authorList>
            <person name="Russ C."/>
            <person name="Cuomo C."/>
            <person name="Burger G."/>
            <person name="Gray M.W."/>
            <person name="Holland P.W.H."/>
            <person name="King N."/>
            <person name="Lang F.B.F."/>
            <person name="Roger A.J."/>
            <person name="Ruiz-Trillo I."/>
            <person name="Young S.K."/>
            <person name="Zeng Q."/>
            <person name="Gargeya S."/>
            <person name="Alvarado L."/>
            <person name="Berlin A."/>
            <person name="Chapman S.B."/>
            <person name="Chen Z."/>
            <person name="Freedman E."/>
            <person name="Gellesch M."/>
            <person name="Goldberg J."/>
            <person name="Griggs A."/>
            <person name="Gujja S."/>
            <person name="Heilman E."/>
            <person name="Heiman D."/>
            <person name="Howarth C."/>
            <person name="Mehta T."/>
            <person name="Neiman D."/>
            <person name="Pearson M."/>
            <person name="Roberts A."/>
            <person name="Saif S."/>
            <person name="Shea T."/>
            <person name="Shenoy N."/>
            <person name="Sisk P."/>
            <person name="Stolte C."/>
            <person name="Sykes S."/>
            <person name="White J."/>
            <person name="Yandava C."/>
            <person name="Haas B."/>
            <person name="Nusbaum C."/>
            <person name="Birren B."/>
        </authorList>
    </citation>
    <scope>NUCLEOTIDE SEQUENCE</scope>
    <source>
        <strain evidence="2">ATCC 30864</strain>
    </source>
</reference>
<dbReference type="AlphaFoldDB" id="A0A0D2UMG9"/>
<keyword evidence="2" id="KW-1185">Reference proteome</keyword>
<dbReference type="OrthoDB" id="120976at2759"/>
<dbReference type="Gene3D" id="3.80.10.10">
    <property type="entry name" value="Ribonuclease Inhibitor"/>
    <property type="match status" value="3"/>
</dbReference>
<proteinExistence type="predicted"/>
<dbReference type="Proteomes" id="UP000008743">
    <property type="component" value="Unassembled WGS sequence"/>
</dbReference>
<evidence type="ECO:0000313" key="1">
    <source>
        <dbReference type="EMBL" id="KJE96251.1"/>
    </source>
</evidence>
<dbReference type="InterPro" id="IPR052394">
    <property type="entry name" value="LRR-containing"/>
</dbReference>
<dbReference type="PANTHER" id="PTHR24114:SF2">
    <property type="entry name" value="F-BOX DOMAIN-CONTAINING PROTEIN-RELATED"/>
    <property type="match status" value="1"/>
</dbReference>
<evidence type="ECO:0008006" key="3">
    <source>
        <dbReference type="Google" id="ProtNLM"/>
    </source>
</evidence>
<dbReference type="RefSeq" id="XP_004344226.1">
    <property type="nucleotide sequence ID" value="XM_004344176.2"/>
</dbReference>
<accession>A0A0D2UMG9</accession>
<dbReference type="PhylomeDB" id="A0A0D2UMG9"/>
<dbReference type="Pfam" id="PF13516">
    <property type="entry name" value="LRR_6"/>
    <property type="match status" value="7"/>
</dbReference>
<gene>
    <name evidence="1" type="ORF">CAOG_006605</name>
</gene>
<dbReference type="InterPro" id="IPR032675">
    <property type="entry name" value="LRR_dom_sf"/>
</dbReference>
<dbReference type="InterPro" id="IPR001611">
    <property type="entry name" value="Leu-rich_rpt"/>
</dbReference>